<dbReference type="Gene3D" id="3.20.20.80">
    <property type="entry name" value="Glycosidases"/>
    <property type="match status" value="1"/>
</dbReference>
<proteinExistence type="inferred from homology"/>
<dbReference type="Pfam" id="PF02839">
    <property type="entry name" value="CBM_5_12"/>
    <property type="match status" value="1"/>
</dbReference>
<keyword evidence="4" id="KW-0732">Signal</keyword>
<name>A0ABP3GRQ2_9ALTE</name>
<dbReference type="Pfam" id="PF00150">
    <property type="entry name" value="Cellulase"/>
    <property type="match status" value="1"/>
</dbReference>
<dbReference type="SMART" id="SM00495">
    <property type="entry name" value="ChtBD3"/>
    <property type="match status" value="1"/>
</dbReference>
<accession>A0ABP3GRQ2</accession>
<evidence type="ECO:0000313" key="7">
    <source>
        <dbReference type="Proteomes" id="UP001501757"/>
    </source>
</evidence>
<dbReference type="InterPro" id="IPR036573">
    <property type="entry name" value="CBM_sf_5/12"/>
</dbReference>
<dbReference type="InterPro" id="IPR003610">
    <property type="entry name" value="CBM5/12"/>
</dbReference>
<evidence type="ECO:0000256" key="1">
    <source>
        <dbReference type="ARBA" id="ARBA00022801"/>
    </source>
</evidence>
<evidence type="ECO:0000259" key="5">
    <source>
        <dbReference type="SMART" id="SM00495"/>
    </source>
</evidence>
<keyword evidence="2 3" id="KW-0326">Glycosidase</keyword>
<feature type="domain" description="Chitin-binding type-3" evidence="5">
    <location>
        <begin position="26"/>
        <end position="71"/>
    </location>
</feature>
<sequence length="390" mass="43615">MYRYCLTFVLTALLYSGVSYASPCTSDLWQAQAIYLGGDKAVFNDVEYQAAWWTQGQQPDPDAQWGVWRFVQQCDTSNPPDPVDTPVQRHGQLHVCGNQLCGENNQVVQLRGMSTHGLQWYGWNNCVTPASLDALAQDWQADIVRISLYVQEGGYASNPAAFTAQVNTIIDEVTARGMYALVDWHQLTPGDPNANLQLAQQFFTDVVTTHQNKINVIYDIANEPNNVSWAAIKSYAEQMIPLIRQIDADAVVLVGTHGWASMGVSDGGSPQDIINNPIMQPNIMYGFHFYAASHQQVYRDALAYAADHLPVFVTEWGSQTYTGDGQNDFVSAQLYLDLMKQKKISWTNWNYSDDFRSGAVWKTGTCSSGNWTVNSLKEAGIWVRDNIRNP</sequence>
<gene>
    <name evidence="6" type="ORF">GCM10009092_14090</name>
</gene>
<comment type="caution">
    <text evidence="6">The sequence shown here is derived from an EMBL/GenBank/DDBJ whole genome shotgun (WGS) entry which is preliminary data.</text>
</comment>
<dbReference type="InterPro" id="IPR001547">
    <property type="entry name" value="Glyco_hydro_5"/>
</dbReference>
<dbReference type="SUPFAM" id="SSF51055">
    <property type="entry name" value="Carbohydrate binding domain"/>
    <property type="match status" value="1"/>
</dbReference>
<dbReference type="PANTHER" id="PTHR34142">
    <property type="entry name" value="ENDO-BETA-1,4-GLUCANASE A"/>
    <property type="match status" value="1"/>
</dbReference>
<dbReference type="PANTHER" id="PTHR34142:SF1">
    <property type="entry name" value="GLYCOSIDE HYDROLASE FAMILY 5 DOMAIN-CONTAINING PROTEIN"/>
    <property type="match status" value="1"/>
</dbReference>
<keyword evidence="7" id="KW-1185">Reference proteome</keyword>
<feature type="chain" id="PRO_5046695567" description="Chitin-binding type-3 domain-containing protein" evidence="4">
    <location>
        <begin position="22"/>
        <end position="390"/>
    </location>
</feature>
<evidence type="ECO:0000313" key="6">
    <source>
        <dbReference type="EMBL" id="GAA0350875.1"/>
    </source>
</evidence>
<dbReference type="Gene3D" id="2.10.10.20">
    <property type="entry name" value="Carbohydrate-binding module superfamily 5/12"/>
    <property type="match status" value="1"/>
</dbReference>
<reference evidence="7" key="1">
    <citation type="journal article" date="2019" name="Int. J. Syst. Evol. Microbiol.">
        <title>The Global Catalogue of Microorganisms (GCM) 10K type strain sequencing project: providing services to taxonomists for standard genome sequencing and annotation.</title>
        <authorList>
            <consortium name="The Broad Institute Genomics Platform"/>
            <consortium name="The Broad Institute Genome Sequencing Center for Infectious Disease"/>
            <person name="Wu L."/>
            <person name="Ma J."/>
        </authorList>
    </citation>
    <scope>NUCLEOTIDE SEQUENCE [LARGE SCALE GENOMIC DNA]</scope>
    <source>
        <strain evidence="7">JCM 13378</strain>
    </source>
</reference>
<keyword evidence="1 3" id="KW-0378">Hydrolase</keyword>
<dbReference type="Proteomes" id="UP001501757">
    <property type="component" value="Unassembled WGS sequence"/>
</dbReference>
<dbReference type="EMBL" id="BAAAEI010000006">
    <property type="protein sequence ID" value="GAA0350875.1"/>
    <property type="molecule type" value="Genomic_DNA"/>
</dbReference>
<comment type="similarity">
    <text evidence="3">Belongs to the glycosyl hydrolase 5 (cellulase A) family.</text>
</comment>
<evidence type="ECO:0000256" key="2">
    <source>
        <dbReference type="ARBA" id="ARBA00023295"/>
    </source>
</evidence>
<dbReference type="SUPFAM" id="SSF51445">
    <property type="entry name" value="(Trans)glycosidases"/>
    <property type="match status" value="1"/>
</dbReference>
<feature type="signal peptide" evidence="4">
    <location>
        <begin position="1"/>
        <end position="21"/>
    </location>
</feature>
<dbReference type="InterPro" id="IPR018087">
    <property type="entry name" value="Glyco_hydro_5_CS"/>
</dbReference>
<dbReference type="RefSeq" id="WP_343843435.1">
    <property type="nucleotide sequence ID" value="NZ_BAAAEI010000006.1"/>
</dbReference>
<dbReference type="PROSITE" id="PS00659">
    <property type="entry name" value="GLYCOSYL_HYDROL_F5"/>
    <property type="match status" value="1"/>
</dbReference>
<dbReference type="CDD" id="cd12215">
    <property type="entry name" value="ChiC_BD"/>
    <property type="match status" value="1"/>
</dbReference>
<evidence type="ECO:0000256" key="4">
    <source>
        <dbReference type="SAM" id="SignalP"/>
    </source>
</evidence>
<evidence type="ECO:0000256" key="3">
    <source>
        <dbReference type="RuleBase" id="RU361153"/>
    </source>
</evidence>
<organism evidence="6 7">
    <name type="scientific">Bowmanella denitrificans</name>
    <dbReference type="NCBI Taxonomy" id="366582"/>
    <lineage>
        <taxon>Bacteria</taxon>
        <taxon>Pseudomonadati</taxon>
        <taxon>Pseudomonadota</taxon>
        <taxon>Gammaproteobacteria</taxon>
        <taxon>Alteromonadales</taxon>
        <taxon>Alteromonadaceae</taxon>
        <taxon>Bowmanella</taxon>
    </lineage>
</organism>
<protein>
    <recommendedName>
        <fullName evidence="5">Chitin-binding type-3 domain-containing protein</fullName>
    </recommendedName>
</protein>
<dbReference type="InterPro" id="IPR017853">
    <property type="entry name" value="GH"/>
</dbReference>